<evidence type="ECO:0000313" key="3">
    <source>
        <dbReference type="EMBL" id="ADO67192.1"/>
    </source>
</evidence>
<dbReference type="EMBL" id="GU244497">
    <property type="protein sequence ID" value="ADO67192.1"/>
    <property type="molecule type" value="Genomic_DNA"/>
</dbReference>
<keyword evidence="4" id="KW-1185">Reference proteome</keyword>
<keyword evidence="2" id="KW-0472">Membrane</keyword>
<keyword evidence="2" id="KW-0812">Transmembrane</keyword>
<protein>
    <submittedName>
        <fullName evidence="3">Uncharacterized protein</fullName>
    </submittedName>
</protein>
<dbReference type="KEGG" id="vg:9887561"/>
<organism evidence="3 4">
    <name type="scientific">Cafeteria roenbergensis virus (strain BV-PW1)</name>
    <name type="common">CroV</name>
    <dbReference type="NCBI Taxonomy" id="693272"/>
    <lineage>
        <taxon>Viruses</taxon>
        <taxon>Varidnaviria</taxon>
        <taxon>Bamfordvirae</taxon>
        <taxon>Nucleocytoviricota</taxon>
        <taxon>Megaviricetes</taxon>
        <taxon>Imitervirales</taxon>
        <taxon>Mimiviridae</taxon>
        <taxon>Aliimimivirinae</taxon>
        <taxon>Rheavirus</taxon>
        <taxon>Rheavirus sinusmexicani</taxon>
    </lineage>
</organism>
<name>E3T4S9_CROVB</name>
<evidence type="ECO:0000313" key="4">
    <source>
        <dbReference type="Proteomes" id="UP000029781"/>
    </source>
</evidence>
<accession>E3T4S9</accession>
<evidence type="ECO:0000256" key="1">
    <source>
        <dbReference type="SAM" id="MobiDB-lite"/>
    </source>
</evidence>
<keyword evidence="2" id="KW-1133">Transmembrane helix</keyword>
<dbReference type="Proteomes" id="UP000029781">
    <property type="component" value="Segment"/>
</dbReference>
<gene>
    <name evidence="3" type="ORF">crov159</name>
</gene>
<feature type="compositionally biased region" description="Polar residues" evidence="1">
    <location>
        <begin position="1"/>
        <end position="12"/>
    </location>
</feature>
<reference evidence="3 4" key="1">
    <citation type="journal article" date="2010" name="Proc. Natl. Acad. Sci. U.S.A.">
        <title>Giant virus with a remarkable complement of genes infects marine zooplankton.</title>
        <authorList>
            <person name="Fischer M.G."/>
            <person name="Allen M.J."/>
            <person name="Wilson W.H."/>
            <person name="Suttle C.A."/>
        </authorList>
    </citation>
    <scope>NUCLEOTIDE SEQUENCE [LARGE SCALE GENOMIC DNA]</scope>
    <source>
        <strain evidence="3 4">BV-PW1</strain>
    </source>
</reference>
<feature type="region of interest" description="Disordered" evidence="1">
    <location>
        <begin position="1"/>
        <end position="24"/>
    </location>
</feature>
<dbReference type="RefSeq" id="YP_003969791.1">
    <property type="nucleotide sequence ID" value="NC_014637.1"/>
</dbReference>
<evidence type="ECO:0000256" key="2">
    <source>
        <dbReference type="SAM" id="Phobius"/>
    </source>
</evidence>
<sequence length="473" mass="52941">MQTRISENSFSGTTSAPSAVTVSTSNRTATSVAANIAAGAMAFGTFAVAIAITIDSDSDSVSECGTIDEKGASCAAASAGARAAAGVSDDGGSAVAEAEAECDTGDDSGDASISAVFMKEVCSIPFMKGTDTDISMNQFDTFETAVDTLETHDSHNLMDLESVDIEKLSMKDTVLLIRDEIKMLSNDELITCFKSVIDQQKNNITRIGFHNAKISSAQKEYDQLVVHHDVTKFRVQTLGHIHDEIKVIDRSMKSGSCTACDKLKYSMLKSHISMIQNEEKFVVRNKQVESKKLNYLRKTNRHNTFVFVWTRNVLTYMMNIFETRMSKENFIFLKNTYDDMMKSFIELTTIFTCVTVCDSTLKEFEGKYSSLDFEYEQSCAIDTDCYNMDRFMRSISSSKDDSRCETLRKLEEYDKMKSTSIEHVEDRLIYLDSVVKYARFKLDEITQQQTVAKTAFDILFDKLNHLLSTITFI</sequence>
<feature type="compositionally biased region" description="Low complexity" evidence="1">
    <location>
        <begin position="13"/>
        <end position="24"/>
    </location>
</feature>
<organismHost>
    <name type="scientific">Cafeteria roenbergensis</name>
    <name type="common">Marine flagellate</name>
    <dbReference type="NCBI Taxonomy" id="33653"/>
</organismHost>
<feature type="transmembrane region" description="Helical" evidence="2">
    <location>
        <begin position="32"/>
        <end position="54"/>
    </location>
</feature>
<proteinExistence type="predicted"/>
<dbReference type="GeneID" id="9887561"/>